<dbReference type="OrthoDB" id="409956at2759"/>
<accession>A0A3P7NEH3</accession>
<dbReference type="EMBL" id="UYRV01123816">
    <property type="protein sequence ID" value="VDN34028.1"/>
    <property type="molecule type" value="Genomic_DNA"/>
</dbReference>
<sequence>MDEDVALAQALAMSEVAYMQELQLRFGCDIEDTNNNGRRA</sequence>
<reference evidence="1 2" key="1">
    <citation type="submission" date="2018-11" db="EMBL/GenBank/DDBJ databases">
        <authorList>
            <consortium name="Pathogen Informatics"/>
        </authorList>
    </citation>
    <scope>NUCLEOTIDE SEQUENCE [LARGE SCALE GENOMIC DNA]</scope>
</reference>
<evidence type="ECO:0000313" key="2">
    <source>
        <dbReference type="Proteomes" id="UP000271889"/>
    </source>
</evidence>
<dbReference type="AlphaFoldDB" id="A0A3P7NEH3"/>
<dbReference type="Proteomes" id="UP000271889">
    <property type="component" value="Unassembled WGS sequence"/>
</dbReference>
<organism evidence="1 2">
    <name type="scientific">Cylicostephanus goldi</name>
    <name type="common">Nematode worm</name>
    <dbReference type="NCBI Taxonomy" id="71465"/>
    <lineage>
        <taxon>Eukaryota</taxon>
        <taxon>Metazoa</taxon>
        <taxon>Ecdysozoa</taxon>
        <taxon>Nematoda</taxon>
        <taxon>Chromadorea</taxon>
        <taxon>Rhabditida</taxon>
        <taxon>Rhabditina</taxon>
        <taxon>Rhabditomorpha</taxon>
        <taxon>Strongyloidea</taxon>
        <taxon>Strongylidae</taxon>
        <taxon>Cylicostephanus</taxon>
    </lineage>
</organism>
<name>A0A3P7NEH3_CYLGO</name>
<proteinExistence type="predicted"/>
<protein>
    <submittedName>
        <fullName evidence="1">Uncharacterized protein</fullName>
    </submittedName>
</protein>
<keyword evidence="2" id="KW-1185">Reference proteome</keyword>
<gene>
    <name evidence="1" type="ORF">CGOC_LOCUS12523</name>
</gene>
<evidence type="ECO:0000313" key="1">
    <source>
        <dbReference type="EMBL" id="VDN34028.1"/>
    </source>
</evidence>